<dbReference type="PROSITE" id="PS00894">
    <property type="entry name" value="HTH_DEOR_1"/>
    <property type="match status" value="1"/>
</dbReference>
<keyword evidence="6" id="KW-1185">Reference proteome</keyword>
<dbReference type="GO" id="GO:0003700">
    <property type="term" value="F:DNA-binding transcription factor activity"/>
    <property type="evidence" value="ECO:0007669"/>
    <property type="project" value="InterPro"/>
</dbReference>
<dbReference type="InterPro" id="IPR046335">
    <property type="entry name" value="LacI/GalR-like_sensor"/>
</dbReference>
<gene>
    <name evidence="5" type="ORF">HNP84_002977</name>
</gene>
<comment type="caution">
    <text evidence="5">The sequence shown here is derived from an EMBL/GenBank/DDBJ whole genome shotgun (WGS) entry which is preliminary data.</text>
</comment>
<accession>A0A840P418</accession>
<dbReference type="AlphaFoldDB" id="A0A840P418"/>
<dbReference type="PANTHER" id="PTHR30146:SF155">
    <property type="entry name" value="ALANINE RACEMASE"/>
    <property type="match status" value="1"/>
</dbReference>
<evidence type="ECO:0000313" key="6">
    <source>
        <dbReference type="Proteomes" id="UP000578449"/>
    </source>
</evidence>
<dbReference type="SUPFAM" id="SSF46785">
    <property type="entry name" value="Winged helix' DNA-binding domain"/>
    <property type="match status" value="1"/>
</dbReference>
<dbReference type="InterPro" id="IPR011991">
    <property type="entry name" value="ArsR-like_HTH"/>
</dbReference>
<dbReference type="PANTHER" id="PTHR30146">
    <property type="entry name" value="LACI-RELATED TRANSCRIPTIONAL REPRESSOR"/>
    <property type="match status" value="1"/>
</dbReference>
<dbReference type="GO" id="GO:0000976">
    <property type="term" value="F:transcription cis-regulatory region binding"/>
    <property type="evidence" value="ECO:0007669"/>
    <property type="project" value="TreeGrafter"/>
</dbReference>
<dbReference type="InterPro" id="IPR018356">
    <property type="entry name" value="Tscrpt_reg_HTH_DeoR_CS"/>
</dbReference>
<keyword evidence="2 5" id="KW-0238">DNA-binding</keyword>
<dbReference type="PRINTS" id="PR00037">
    <property type="entry name" value="HTHLACR"/>
</dbReference>
<dbReference type="SMART" id="SM00420">
    <property type="entry name" value="HTH_DEOR"/>
    <property type="match status" value="1"/>
</dbReference>
<feature type="domain" description="HTH deoR-type" evidence="4">
    <location>
        <begin position="22"/>
        <end position="77"/>
    </location>
</feature>
<evidence type="ECO:0000256" key="1">
    <source>
        <dbReference type="ARBA" id="ARBA00023015"/>
    </source>
</evidence>
<dbReference type="Pfam" id="PF08220">
    <property type="entry name" value="HTH_DeoR"/>
    <property type="match status" value="1"/>
</dbReference>
<protein>
    <submittedName>
        <fullName evidence="5">DNA-binding LacI/PurR family transcriptional regulator</fullName>
    </submittedName>
</protein>
<sequence>MIRSGRPVPPLPDETEEITMIGAERREAILRELRLRGTLSVAEFAARLGVAKVTLRRDLRELERAGQLSRVHGGARFLQRPVADDYGPERTAKQLAATFGLSPRRSGDDAPVATIGMIAPTSTYYYAEAIEGAKLAAHLAGVRLVLAISEYSEAEERRIFERMTTIGLDGVLITPSKSELADSSMSPLRALIEESPIPVTVVERVWEFPTRGRVIDSVRSDHQHGAEIAVAHLAGLGHRRIAVWTYANPHVQEISAGARAAARAHGCEVHAPEFDFGHPDWSSIDHAANVRRYLHEAHAAGVTAVLIHPDQLALQFAQAAVEAGLDIPGDFTIVAYDDEVAGLGEMPLTAVAPPKKAIGFAAIDACLRAIAHSGPTATPFPAQRIRLLPVLNVRESSGPPPGSAADRF</sequence>
<dbReference type="CDD" id="cd00090">
    <property type="entry name" value="HTH_ARSR"/>
    <property type="match status" value="1"/>
</dbReference>
<dbReference type="Pfam" id="PF13377">
    <property type="entry name" value="Peripla_BP_3"/>
    <property type="match status" value="1"/>
</dbReference>
<keyword evidence="3" id="KW-0804">Transcription</keyword>
<evidence type="ECO:0000259" key="4">
    <source>
        <dbReference type="PROSITE" id="PS51000"/>
    </source>
</evidence>
<dbReference type="InterPro" id="IPR036388">
    <property type="entry name" value="WH-like_DNA-bd_sf"/>
</dbReference>
<organism evidence="5 6">
    <name type="scientific">Thermocatellispora tengchongensis</name>
    <dbReference type="NCBI Taxonomy" id="1073253"/>
    <lineage>
        <taxon>Bacteria</taxon>
        <taxon>Bacillati</taxon>
        <taxon>Actinomycetota</taxon>
        <taxon>Actinomycetes</taxon>
        <taxon>Streptosporangiales</taxon>
        <taxon>Streptosporangiaceae</taxon>
        <taxon>Thermocatellispora</taxon>
    </lineage>
</organism>
<reference evidence="5 6" key="1">
    <citation type="submission" date="2020-08" db="EMBL/GenBank/DDBJ databases">
        <title>Genomic Encyclopedia of Type Strains, Phase IV (KMG-IV): sequencing the most valuable type-strain genomes for metagenomic binning, comparative biology and taxonomic classification.</title>
        <authorList>
            <person name="Goeker M."/>
        </authorList>
    </citation>
    <scope>NUCLEOTIDE SEQUENCE [LARGE SCALE GENOMIC DNA]</scope>
    <source>
        <strain evidence="5 6">DSM 45615</strain>
    </source>
</reference>
<dbReference type="InterPro" id="IPR001034">
    <property type="entry name" value="DeoR_HTH"/>
</dbReference>
<dbReference type="Proteomes" id="UP000578449">
    <property type="component" value="Unassembled WGS sequence"/>
</dbReference>
<dbReference type="PROSITE" id="PS51000">
    <property type="entry name" value="HTH_DEOR_2"/>
    <property type="match status" value="1"/>
</dbReference>
<evidence type="ECO:0000256" key="2">
    <source>
        <dbReference type="ARBA" id="ARBA00023125"/>
    </source>
</evidence>
<dbReference type="RefSeq" id="WP_185050191.1">
    <property type="nucleotide sequence ID" value="NZ_BAABIX010000010.1"/>
</dbReference>
<proteinExistence type="predicted"/>
<dbReference type="Gene3D" id="3.40.50.2300">
    <property type="match status" value="2"/>
</dbReference>
<dbReference type="SUPFAM" id="SSF53822">
    <property type="entry name" value="Periplasmic binding protein-like I"/>
    <property type="match status" value="1"/>
</dbReference>
<evidence type="ECO:0000313" key="5">
    <source>
        <dbReference type="EMBL" id="MBB5133256.1"/>
    </source>
</evidence>
<dbReference type="EMBL" id="JACHGN010000005">
    <property type="protein sequence ID" value="MBB5133256.1"/>
    <property type="molecule type" value="Genomic_DNA"/>
</dbReference>
<dbReference type="InterPro" id="IPR036390">
    <property type="entry name" value="WH_DNA-bd_sf"/>
</dbReference>
<keyword evidence="1" id="KW-0805">Transcription regulation</keyword>
<dbReference type="InterPro" id="IPR028082">
    <property type="entry name" value="Peripla_BP_I"/>
</dbReference>
<name>A0A840P418_9ACTN</name>
<evidence type="ECO:0000256" key="3">
    <source>
        <dbReference type="ARBA" id="ARBA00023163"/>
    </source>
</evidence>
<dbReference type="Gene3D" id="1.10.10.10">
    <property type="entry name" value="Winged helix-like DNA-binding domain superfamily/Winged helix DNA-binding domain"/>
    <property type="match status" value="1"/>
</dbReference>